<feature type="non-terminal residue" evidence="1">
    <location>
        <position position="121"/>
    </location>
</feature>
<proteinExistence type="predicted"/>
<dbReference type="EMBL" id="BART01039420">
    <property type="protein sequence ID" value="GAH13764.1"/>
    <property type="molecule type" value="Genomic_DNA"/>
</dbReference>
<dbReference type="AlphaFoldDB" id="X1E9C6"/>
<sequence>YIYLENASRNITDFRMWFTELMEPLYPTSHYNGSYYSSIGPFNDLKGALSNIKTSYLASARGILPIHILSEMSIPWDIITQTDQVPCEVYYFTERPNLFRLKVRNNNYEFYFSVPKEIVEK</sequence>
<gene>
    <name evidence="1" type="ORF">S01H4_64797</name>
</gene>
<evidence type="ECO:0000313" key="1">
    <source>
        <dbReference type="EMBL" id="GAH13764.1"/>
    </source>
</evidence>
<name>X1E9C6_9ZZZZ</name>
<feature type="non-terminal residue" evidence="1">
    <location>
        <position position="1"/>
    </location>
</feature>
<organism evidence="1">
    <name type="scientific">marine sediment metagenome</name>
    <dbReference type="NCBI Taxonomy" id="412755"/>
    <lineage>
        <taxon>unclassified sequences</taxon>
        <taxon>metagenomes</taxon>
        <taxon>ecological metagenomes</taxon>
    </lineage>
</organism>
<accession>X1E9C6</accession>
<comment type="caution">
    <text evidence="1">The sequence shown here is derived from an EMBL/GenBank/DDBJ whole genome shotgun (WGS) entry which is preliminary data.</text>
</comment>
<protein>
    <submittedName>
        <fullName evidence="1">Uncharacterized protein</fullName>
    </submittedName>
</protein>
<reference evidence="1" key="1">
    <citation type="journal article" date="2014" name="Front. Microbiol.">
        <title>High frequency of phylogenetically diverse reductive dehalogenase-homologous genes in deep subseafloor sedimentary metagenomes.</title>
        <authorList>
            <person name="Kawai M."/>
            <person name="Futagami T."/>
            <person name="Toyoda A."/>
            <person name="Takaki Y."/>
            <person name="Nishi S."/>
            <person name="Hori S."/>
            <person name="Arai W."/>
            <person name="Tsubouchi T."/>
            <person name="Morono Y."/>
            <person name="Uchiyama I."/>
            <person name="Ito T."/>
            <person name="Fujiyama A."/>
            <person name="Inagaki F."/>
            <person name="Takami H."/>
        </authorList>
    </citation>
    <scope>NUCLEOTIDE SEQUENCE</scope>
    <source>
        <strain evidence="1">Expedition CK06-06</strain>
    </source>
</reference>